<evidence type="ECO:0000313" key="3">
    <source>
        <dbReference type="Proteomes" id="UP000199517"/>
    </source>
</evidence>
<keyword evidence="3" id="KW-1185">Reference proteome</keyword>
<dbReference type="AlphaFoldDB" id="A0A1I1VAL1"/>
<feature type="domain" description="DUF4166" evidence="1">
    <location>
        <begin position="33"/>
        <end position="207"/>
    </location>
</feature>
<dbReference type="RefSeq" id="WP_092952179.1">
    <property type="nucleotide sequence ID" value="NZ_FOMQ01000006.1"/>
</dbReference>
<dbReference type="STRING" id="32040.SAMN04489710_106166"/>
<dbReference type="EMBL" id="FOMQ01000006">
    <property type="protein sequence ID" value="SFD80006.1"/>
    <property type="molecule type" value="Genomic_DNA"/>
</dbReference>
<protein>
    <recommendedName>
        <fullName evidence="1">DUF4166 domain-containing protein</fullName>
    </recommendedName>
</protein>
<organism evidence="2 3">
    <name type="scientific">Paracidovorax konjaci</name>
    <dbReference type="NCBI Taxonomy" id="32040"/>
    <lineage>
        <taxon>Bacteria</taxon>
        <taxon>Pseudomonadati</taxon>
        <taxon>Pseudomonadota</taxon>
        <taxon>Betaproteobacteria</taxon>
        <taxon>Burkholderiales</taxon>
        <taxon>Comamonadaceae</taxon>
        <taxon>Paracidovorax</taxon>
    </lineage>
</organism>
<dbReference type="OrthoDB" id="8687030at2"/>
<sequence>MSTSSTHPSTGAAAQPPALDLAALLGPAGWSRLDPAVRRRFAAGHPAAVYEGSMALRCSPVGRGFAWLARCLKSPLAPLCRAGVPVQVRVHGDGRGGVVWERHLQVPGAAVHVVRSTKSLGADGHVQERTDGGLSMVLEVREEAGALVFLSRRYFLAVGPLRLPIPAVLTPGTCRVEHRDLGAGRFAFTLEMRHPLWGRTFHQTGVFADPEELLP</sequence>
<evidence type="ECO:0000313" key="2">
    <source>
        <dbReference type="EMBL" id="SFD80006.1"/>
    </source>
</evidence>
<evidence type="ECO:0000259" key="1">
    <source>
        <dbReference type="Pfam" id="PF13761"/>
    </source>
</evidence>
<name>A0A1I1VAL1_9BURK</name>
<proteinExistence type="predicted"/>
<dbReference type="Proteomes" id="UP000199517">
    <property type="component" value="Unassembled WGS sequence"/>
</dbReference>
<reference evidence="3" key="1">
    <citation type="submission" date="2016-10" db="EMBL/GenBank/DDBJ databases">
        <authorList>
            <person name="Varghese N."/>
            <person name="Submissions S."/>
        </authorList>
    </citation>
    <scope>NUCLEOTIDE SEQUENCE [LARGE SCALE GENOMIC DNA]</scope>
    <source>
        <strain evidence="3">DSM 7481</strain>
    </source>
</reference>
<accession>A0A1I1VAL1</accession>
<dbReference type="Pfam" id="PF13761">
    <property type="entry name" value="DUF4166"/>
    <property type="match status" value="1"/>
</dbReference>
<dbReference type="InterPro" id="IPR025311">
    <property type="entry name" value="DUF4166"/>
</dbReference>
<gene>
    <name evidence="2" type="ORF">SAMN04489710_106166</name>
</gene>